<gene>
    <name evidence="1" type="ORF">NCTC10485_04763</name>
</gene>
<evidence type="ECO:0000313" key="1">
    <source>
        <dbReference type="EMBL" id="VEG50445.1"/>
    </source>
</evidence>
<proteinExistence type="predicted"/>
<dbReference type="Pfam" id="PF13669">
    <property type="entry name" value="Glyoxalase_4"/>
    <property type="match status" value="1"/>
</dbReference>
<keyword evidence="2" id="KW-1185">Reference proteome</keyword>
<accession>A0A3S5EIR9</accession>
<sequence length="177" mass="19304">MTTAAPLPNSNFMQACWVVPDLRPAIETWSRTTGVGPFFWFDGVDCVNGRHRGVPAEFPTVTAAIAYAGDLQIELVSQDNDDPGVFRDLFGRGQSGLHHMALVCTDYESERDAYIAGGAELAFEGQVGNSRTCWVDTTPTLGFMIELLEPSPVREKGFAAMRAAAEAWDGVDPITRF</sequence>
<dbReference type="RefSeq" id="WP_126335983.1">
    <property type="nucleotide sequence ID" value="NZ_AP022604.1"/>
</dbReference>
<dbReference type="AlphaFoldDB" id="A0A3S5EIR9"/>
<dbReference type="OrthoDB" id="9792173at2"/>
<evidence type="ECO:0000313" key="2">
    <source>
        <dbReference type="Proteomes" id="UP000282551"/>
    </source>
</evidence>
<protein>
    <submittedName>
        <fullName evidence="1">Glyoxalase</fullName>
    </submittedName>
</protein>
<name>A0A3S5EIR9_MYCCI</name>
<dbReference type="InterPro" id="IPR029068">
    <property type="entry name" value="Glyas_Bleomycin-R_OHBP_Dase"/>
</dbReference>
<reference evidence="1 2" key="1">
    <citation type="submission" date="2018-12" db="EMBL/GenBank/DDBJ databases">
        <authorList>
            <consortium name="Pathogen Informatics"/>
        </authorList>
    </citation>
    <scope>NUCLEOTIDE SEQUENCE [LARGE SCALE GENOMIC DNA]</scope>
    <source>
        <strain evidence="1 2">NCTC10485</strain>
    </source>
</reference>
<dbReference type="EMBL" id="LR134355">
    <property type="protein sequence ID" value="VEG50445.1"/>
    <property type="molecule type" value="Genomic_DNA"/>
</dbReference>
<dbReference type="SUPFAM" id="SSF54593">
    <property type="entry name" value="Glyoxalase/Bleomycin resistance protein/Dihydroxybiphenyl dioxygenase"/>
    <property type="match status" value="1"/>
</dbReference>
<dbReference type="Proteomes" id="UP000282551">
    <property type="component" value="Chromosome"/>
</dbReference>
<organism evidence="1 2">
    <name type="scientific">Mycolicibacterium chitae</name>
    <name type="common">Mycobacterium chitae</name>
    <dbReference type="NCBI Taxonomy" id="1792"/>
    <lineage>
        <taxon>Bacteria</taxon>
        <taxon>Bacillati</taxon>
        <taxon>Actinomycetota</taxon>
        <taxon>Actinomycetes</taxon>
        <taxon>Mycobacteriales</taxon>
        <taxon>Mycobacteriaceae</taxon>
        <taxon>Mycolicibacterium</taxon>
    </lineage>
</organism>
<dbReference type="Gene3D" id="3.10.180.10">
    <property type="entry name" value="2,3-Dihydroxybiphenyl 1,2-Dioxygenase, domain 1"/>
    <property type="match status" value="1"/>
</dbReference>